<sequence>MPPRLESKHPAGPSSGAAGSSSVQAPENYKPPTISALGDYALEIDDMPMFGGSRMPIPYFETAIASCLWFDIDGRLLMPEETLGLVCSHYGLSVPPSKFSLYNKLENPDATLEWKLAKFTQSDRDKLTAPLLDAYKTYLNQDQVAKFRAADLNGL</sequence>
<evidence type="ECO:0000256" key="1">
    <source>
        <dbReference type="SAM" id="MobiDB-lite"/>
    </source>
</evidence>
<name>A0A8H3IV52_9LECA</name>
<dbReference type="Proteomes" id="UP000664534">
    <property type="component" value="Unassembled WGS sequence"/>
</dbReference>
<organism evidence="2 3">
    <name type="scientific">Imshaugia aleurites</name>
    <dbReference type="NCBI Taxonomy" id="172621"/>
    <lineage>
        <taxon>Eukaryota</taxon>
        <taxon>Fungi</taxon>
        <taxon>Dikarya</taxon>
        <taxon>Ascomycota</taxon>
        <taxon>Pezizomycotina</taxon>
        <taxon>Lecanoromycetes</taxon>
        <taxon>OSLEUM clade</taxon>
        <taxon>Lecanoromycetidae</taxon>
        <taxon>Lecanorales</taxon>
        <taxon>Lecanorineae</taxon>
        <taxon>Parmeliaceae</taxon>
        <taxon>Imshaugia</taxon>
    </lineage>
</organism>
<protein>
    <submittedName>
        <fullName evidence="2">Uncharacterized protein</fullName>
    </submittedName>
</protein>
<accession>A0A8H3IV52</accession>
<feature type="region of interest" description="Disordered" evidence="1">
    <location>
        <begin position="1"/>
        <end position="28"/>
    </location>
</feature>
<dbReference type="EMBL" id="CAJPDT010000048">
    <property type="protein sequence ID" value="CAF9927939.1"/>
    <property type="molecule type" value="Genomic_DNA"/>
</dbReference>
<proteinExistence type="predicted"/>
<reference evidence="2" key="1">
    <citation type="submission" date="2021-03" db="EMBL/GenBank/DDBJ databases">
        <authorList>
            <person name="Tagirdzhanova G."/>
        </authorList>
    </citation>
    <scope>NUCLEOTIDE SEQUENCE</scope>
</reference>
<evidence type="ECO:0000313" key="2">
    <source>
        <dbReference type="EMBL" id="CAF9927939.1"/>
    </source>
</evidence>
<keyword evidence="3" id="KW-1185">Reference proteome</keyword>
<feature type="compositionally biased region" description="Low complexity" evidence="1">
    <location>
        <begin position="10"/>
        <end position="22"/>
    </location>
</feature>
<dbReference type="AlphaFoldDB" id="A0A8H3IV52"/>
<gene>
    <name evidence="2" type="ORF">IMSHALPRED_007336</name>
</gene>
<comment type="caution">
    <text evidence="2">The sequence shown here is derived from an EMBL/GenBank/DDBJ whole genome shotgun (WGS) entry which is preliminary data.</text>
</comment>
<evidence type="ECO:0000313" key="3">
    <source>
        <dbReference type="Proteomes" id="UP000664534"/>
    </source>
</evidence>